<evidence type="ECO:0000313" key="2">
    <source>
        <dbReference type="EMBL" id="KAH7065481.1"/>
    </source>
</evidence>
<evidence type="ECO:0000313" key="3">
    <source>
        <dbReference type="Proteomes" id="UP000774617"/>
    </source>
</evidence>
<proteinExistence type="predicted"/>
<sequence>MARPRRSLQKAKPDYTGATTSYGEDVDEESAVGSVASDTDEDVYEGGESDQGDEYELEEADNKVLLKELAHGLLEPSPTKSRGKDKSKDATLTSEEEAAVEQERREVREMAWHLAHPPRKAFKQGGLERAWMNKDYGRFFRNNNNRLQLSGPVLRYFHRVVEPDPATGKPEPLVDHPEHGRNQLNLAIPFVKWLWRATATASRLPQPLDITLRQQIRCDENFGQHQHANTPRSPHGLVCVEPPEAHARLYEAANTKPAAELYNFRLHDFHFCGACRNHQRAHLGPSARHGEQAGALLPLCGDCSVRALLELGSGWIGCACDLEPRCLAHRSVHLESLVDAVDAFERAHPASSRQHPGVTIPACPDCFATPVSGEPFALKCVKCDGYVTVPCEPDCEWKSTVPYLQPFIRRLAVCDYFDQLTADQQRQVQQRDAEELAAEAPASDDDLPADNLHGQQTTATRTEVDSGGHARPRARGSAVNRQRAAAPGGSGSGSGSVTTASPVAVLTATKRKRPSPPPSPASGGGSPEDESGAAASKRRKQLDDAPEEVTPCELQEGEEEEEEEGEAEHVGGAVEEKGKKEE</sequence>
<feature type="compositionally biased region" description="Basic and acidic residues" evidence="1">
    <location>
        <begin position="60"/>
        <end position="70"/>
    </location>
</feature>
<keyword evidence="3" id="KW-1185">Reference proteome</keyword>
<reference evidence="2 3" key="1">
    <citation type="journal article" date="2021" name="Nat. Commun.">
        <title>Genetic determinants of endophytism in the Arabidopsis root mycobiome.</title>
        <authorList>
            <person name="Mesny F."/>
            <person name="Miyauchi S."/>
            <person name="Thiergart T."/>
            <person name="Pickel B."/>
            <person name="Atanasova L."/>
            <person name="Karlsson M."/>
            <person name="Huettel B."/>
            <person name="Barry K.W."/>
            <person name="Haridas S."/>
            <person name="Chen C."/>
            <person name="Bauer D."/>
            <person name="Andreopoulos W."/>
            <person name="Pangilinan J."/>
            <person name="LaButti K."/>
            <person name="Riley R."/>
            <person name="Lipzen A."/>
            <person name="Clum A."/>
            <person name="Drula E."/>
            <person name="Henrissat B."/>
            <person name="Kohler A."/>
            <person name="Grigoriev I.V."/>
            <person name="Martin F.M."/>
            <person name="Hacquard S."/>
        </authorList>
    </citation>
    <scope>NUCLEOTIDE SEQUENCE [LARGE SCALE GENOMIC DNA]</scope>
    <source>
        <strain evidence="2 3">MPI-SDFR-AT-0080</strain>
    </source>
</reference>
<gene>
    <name evidence="2" type="ORF">B0J12DRAFT_749944</name>
</gene>
<feature type="region of interest" description="Disordered" evidence="1">
    <location>
        <begin position="425"/>
        <end position="582"/>
    </location>
</feature>
<evidence type="ECO:0000256" key="1">
    <source>
        <dbReference type="SAM" id="MobiDB-lite"/>
    </source>
</evidence>
<protein>
    <submittedName>
        <fullName evidence="2">Uncharacterized protein</fullName>
    </submittedName>
</protein>
<feature type="compositionally biased region" description="Acidic residues" evidence="1">
    <location>
        <begin position="38"/>
        <end position="59"/>
    </location>
</feature>
<accession>A0ABQ8GW53</accession>
<comment type="caution">
    <text evidence="2">The sequence shown here is derived from an EMBL/GenBank/DDBJ whole genome shotgun (WGS) entry which is preliminary data.</text>
</comment>
<feature type="region of interest" description="Disordered" evidence="1">
    <location>
        <begin position="1"/>
        <end position="103"/>
    </location>
</feature>
<dbReference type="Proteomes" id="UP000774617">
    <property type="component" value="Unassembled WGS sequence"/>
</dbReference>
<organism evidence="2 3">
    <name type="scientific">Macrophomina phaseolina</name>
    <dbReference type="NCBI Taxonomy" id="35725"/>
    <lineage>
        <taxon>Eukaryota</taxon>
        <taxon>Fungi</taxon>
        <taxon>Dikarya</taxon>
        <taxon>Ascomycota</taxon>
        <taxon>Pezizomycotina</taxon>
        <taxon>Dothideomycetes</taxon>
        <taxon>Dothideomycetes incertae sedis</taxon>
        <taxon>Botryosphaeriales</taxon>
        <taxon>Botryosphaeriaceae</taxon>
        <taxon>Macrophomina</taxon>
    </lineage>
</organism>
<dbReference type="EMBL" id="JAGTJR010000001">
    <property type="protein sequence ID" value="KAH7065481.1"/>
    <property type="molecule type" value="Genomic_DNA"/>
</dbReference>
<name>A0ABQ8GW53_9PEZI</name>
<feature type="compositionally biased region" description="Acidic residues" evidence="1">
    <location>
        <begin position="555"/>
        <end position="566"/>
    </location>
</feature>